<dbReference type="EMBL" id="KV425569">
    <property type="protein sequence ID" value="KZT25944.1"/>
    <property type="molecule type" value="Genomic_DNA"/>
</dbReference>
<dbReference type="STRING" id="1314782.A0A165T0D5"/>
<feature type="transmembrane region" description="Helical" evidence="2">
    <location>
        <begin position="24"/>
        <end position="42"/>
    </location>
</feature>
<keyword evidence="2" id="KW-0812">Transmembrane</keyword>
<organism evidence="3 4">
    <name type="scientific">Neolentinus lepideus HHB14362 ss-1</name>
    <dbReference type="NCBI Taxonomy" id="1314782"/>
    <lineage>
        <taxon>Eukaryota</taxon>
        <taxon>Fungi</taxon>
        <taxon>Dikarya</taxon>
        <taxon>Basidiomycota</taxon>
        <taxon>Agaricomycotina</taxon>
        <taxon>Agaricomycetes</taxon>
        <taxon>Gloeophyllales</taxon>
        <taxon>Gloeophyllaceae</taxon>
        <taxon>Neolentinus</taxon>
    </lineage>
</organism>
<evidence type="ECO:0000256" key="1">
    <source>
        <dbReference type="SAM" id="MobiDB-lite"/>
    </source>
</evidence>
<feature type="transmembrane region" description="Helical" evidence="2">
    <location>
        <begin position="484"/>
        <end position="506"/>
    </location>
</feature>
<keyword evidence="4" id="KW-1185">Reference proteome</keyword>
<evidence type="ECO:0000313" key="4">
    <source>
        <dbReference type="Proteomes" id="UP000076761"/>
    </source>
</evidence>
<feature type="compositionally biased region" description="Low complexity" evidence="1">
    <location>
        <begin position="315"/>
        <end position="326"/>
    </location>
</feature>
<feature type="transmembrane region" description="Helical" evidence="2">
    <location>
        <begin position="62"/>
        <end position="79"/>
    </location>
</feature>
<dbReference type="InParanoid" id="A0A165T0D5"/>
<dbReference type="Proteomes" id="UP000076761">
    <property type="component" value="Unassembled WGS sequence"/>
</dbReference>
<dbReference type="OrthoDB" id="3029001at2759"/>
<name>A0A165T0D5_9AGAM</name>
<reference evidence="3 4" key="1">
    <citation type="journal article" date="2016" name="Mol. Biol. Evol.">
        <title>Comparative Genomics of Early-Diverging Mushroom-Forming Fungi Provides Insights into the Origins of Lignocellulose Decay Capabilities.</title>
        <authorList>
            <person name="Nagy L.G."/>
            <person name="Riley R."/>
            <person name="Tritt A."/>
            <person name="Adam C."/>
            <person name="Daum C."/>
            <person name="Floudas D."/>
            <person name="Sun H."/>
            <person name="Yadav J.S."/>
            <person name="Pangilinan J."/>
            <person name="Larsson K.H."/>
            <person name="Matsuura K."/>
            <person name="Barry K."/>
            <person name="Labutti K."/>
            <person name="Kuo R."/>
            <person name="Ohm R.A."/>
            <person name="Bhattacharya S.S."/>
            <person name="Shirouzu T."/>
            <person name="Yoshinaga Y."/>
            <person name="Martin F.M."/>
            <person name="Grigoriev I.V."/>
            <person name="Hibbett D.S."/>
        </authorList>
    </citation>
    <scope>NUCLEOTIDE SEQUENCE [LARGE SCALE GENOMIC DNA]</scope>
    <source>
        <strain evidence="3 4">HHB14362 ss-1</strain>
    </source>
</reference>
<feature type="transmembrane region" description="Helical" evidence="2">
    <location>
        <begin position="526"/>
        <end position="543"/>
    </location>
</feature>
<feature type="region of interest" description="Disordered" evidence="1">
    <location>
        <begin position="306"/>
        <end position="326"/>
    </location>
</feature>
<sequence>MSSNATEVVTSATWRPESSFRGTFTILSACLGTLTICVWSAVHSDIPSRKSDRLWSFVNKMGWLLVGLLAPELLLFIAYNQRLAAMKLLDEARKHLRCLRTLHHGTFDFSDAYLNAVTSIRKRDPQHTRKYTWRMMHAFYGCMGGYTFDFPLADDANGEPFLPGGETRVSITSHGIRFLLQYHPDLIPDISEDSISDRSKADSLAKTILLGQVVRFCLNCISRGIQGLPLSLLEVSTVAHAICTLFTYLVWWEKSLNVSEPTLIGGIEARKACALMAMCSTPETYLLSGVLCFSITAEMTHLRYSPAESREDESSSAQASSIGPSTPSIIGIIGDSGPSIVDEDTKLDTVDFTVNVTSGSPARTAWMYRTIDDVKALIAYGRRPWPWYLEREDIVRWSLASSAIRTYGEDCLNFLSPPYPPFFHALVKRDSSLQGFANSDIFGFTRVLRPRLAAAVLLAIYGLPHFIGWFAHFPTSVERILWRAATAVLTGYGIVMGTAAAMAIGVPIKFLPQLEESRSRPGEKQILALSAVIYISSSAYLVIESFRQLLYLPTGAYELPAWSNYWPHFS</sequence>
<protein>
    <submittedName>
        <fullName evidence="3">Uncharacterized protein</fullName>
    </submittedName>
</protein>
<evidence type="ECO:0000256" key="2">
    <source>
        <dbReference type="SAM" id="Phobius"/>
    </source>
</evidence>
<dbReference type="PANTHER" id="PTHR35043:SF7">
    <property type="entry name" value="TRANSCRIPTION FACTOR DOMAIN-CONTAINING PROTEIN"/>
    <property type="match status" value="1"/>
</dbReference>
<dbReference type="AlphaFoldDB" id="A0A165T0D5"/>
<evidence type="ECO:0000313" key="3">
    <source>
        <dbReference type="EMBL" id="KZT25944.1"/>
    </source>
</evidence>
<dbReference type="PANTHER" id="PTHR35043">
    <property type="entry name" value="TRANSCRIPTION FACTOR DOMAIN-CONTAINING PROTEIN"/>
    <property type="match status" value="1"/>
</dbReference>
<gene>
    <name evidence="3" type="ORF">NEOLEDRAFT_1147670</name>
</gene>
<keyword evidence="2" id="KW-1133">Transmembrane helix</keyword>
<accession>A0A165T0D5</accession>
<keyword evidence="2" id="KW-0472">Membrane</keyword>
<proteinExistence type="predicted"/>
<feature type="transmembrane region" description="Helical" evidence="2">
    <location>
        <begin position="452"/>
        <end position="472"/>
    </location>
</feature>